<comment type="caution">
    <text evidence="2">The sequence shown here is derived from an EMBL/GenBank/DDBJ whole genome shotgun (WGS) entry which is preliminary data.</text>
</comment>
<feature type="transmembrane region" description="Helical" evidence="1">
    <location>
        <begin position="84"/>
        <end position="101"/>
    </location>
</feature>
<gene>
    <name evidence="2" type="ORF">CBQ26_13730</name>
</gene>
<dbReference type="EMBL" id="NHMK01000020">
    <property type="protein sequence ID" value="OWL95107.1"/>
    <property type="molecule type" value="Genomic_DNA"/>
</dbReference>
<accession>A0A246BIQ3</accession>
<evidence type="ECO:0000256" key="1">
    <source>
        <dbReference type="SAM" id="Phobius"/>
    </source>
</evidence>
<dbReference type="RefSeq" id="WP_088249195.1">
    <property type="nucleotide sequence ID" value="NZ_NHMK01000020.1"/>
</dbReference>
<dbReference type="OrthoDB" id="72860at2"/>
<organism evidence="2 3">
    <name type="scientific">Deinococcus indicus</name>
    <dbReference type="NCBI Taxonomy" id="223556"/>
    <lineage>
        <taxon>Bacteria</taxon>
        <taxon>Thermotogati</taxon>
        <taxon>Deinococcota</taxon>
        <taxon>Deinococci</taxon>
        <taxon>Deinococcales</taxon>
        <taxon>Deinococcaceae</taxon>
        <taxon>Deinococcus</taxon>
    </lineage>
</organism>
<evidence type="ECO:0000313" key="3">
    <source>
        <dbReference type="Proteomes" id="UP000197208"/>
    </source>
</evidence>
<feature type="transmembrane region" description="Helical" evidence="1">
    <location>
        <begin position="53"/>
        <end position="72"/>
    </location>
</feature>
<dbReference type="Proteomes" id="UP000197208">
    <property type="component" value="Unassembled WGS sequence"/>
</dbReference>
<name>A0A246BIQ3_9DEIO</name>
<keyword evidence="1" id="KW-1133">Transmembrane helix</keyword>
<protein>
    <submittedName>
        <fullName evidence="2">Uncharacterized protein</fullName>
    </submittedName>
</protein>
<reference evidence="2 3" key="1">
    <citation type="submission" date="2017-05" db="EMBL/GenBank/DDBJ databases">
        <title>De novo genome assembly of Deniococcus indicus strain DR1.</title>
        <authorList>
            <person name="Chauhan D."/>
            <person name="Yennamalli R.M."/>
            <person name="Priyadarshini R."/>
        </authorList>
    </citation>
    <scope>NUCLEOTIDE SEQUENCE [LARGE SCALE GENOMIC DNA]</scope>
    <source>
        <strain evidence="2 3">DR1</strain>
    </source>
</reference>
<sequence>MNTVVNGVSVNGWSGYRFTRQEFMILLETNTSWIALPVNKLNAVAYTQVRHPAFLWAAVACFLLGLTATTDMRPSIGQYEIADWYWWMLGSGVLVALYYLLTRAAVLLTSGSYHAVLRGTPDAMREVFRSSMPS</sequence>
<keyword evidence="1" id="KW-0472">Membrane</keyword>
<keyword evidence="1" id="KW-0812">Transmembrane</keyword>
<dbReference type="AlphaFoldDB" id="A0A246BIQ3"/>
<evidence type="ECO:0000313" key="2">
    <source>
        <dbReference type="EMBL" id="OWL95107.1"/>
    </source>
</evidence>
<keyword evidence="3" id="KW-1185">Reference proteome</keyword>
<proteinExistence type="predicted"/>